<sequence length="488" mass="54790">MHQALLIGEIQLCIFKEVLEKRTLYALATTCQTFTEAALDIYGLKTSHPWRGLEDSTFTLRRSITLSDWAIFQKYSRRVHTVALADVKPDNACILALCSPPTPTPLLPNLTGLNWLVESDAQVFLLRRLFTPSLTSLQLDFSSPRYQPSQGLEVVSQISFESCPSLKFLLVMAAWRSPSPPILFEGIRRSINWLQSLEAIRWGTIESETIMFFARLPALTDATFDLPSNFSTYIETLPSRSPMQKPAFSRVRTLEISSYSLTSVTAFLNHFDVRLEKLNMTLSSRSSRSSSSTTIVQDLSAALGSSSSRNTLRSLTGWHRSPQEFDLLAICEIGPLLQFHRLESLDLELQCPFIINDTTLLAISNTWPNISTLNQLHWPLAVRPLEYLSLPVDFSSIDSDDFDPLSSSGYRAHNTGSVARLRKLYLGPFIITHSSAVAKFLATVLPGRAEITMRWDDDLDDDTAFETGWSLTEKIYCEIRDAVQTGST</sequence>
<gene>
    <name evidence="1" type="ORF">BJ138DRAFT_1112961</name>
</gene>
<evidence type="ECO:0000313" key="2">
    <source>
        <dbReference type="Proteomes" id="UP000790377"/>
    </source>
</evidence>
<comment type="caution">
    <text evidence="1">The sequence shown here is derived from an EMBL/GenBank/DDBJ whole genome shotgun (WGS) entry which is preliminary data.</text>
</comment>
<proteinExistence type="predicted"/>
<reference evidence="1" key="1">
    <citation type="journal article" date="2021" name="New Phytol.">
        <title>Evolutionary innovations through gain and loss of genes in the ectomycorrhizal Boletales.</title>
        <authorList>
            <person name="Wu G."/>
            <person name="Miyauchi S."/>
            <person name="Morin E."/>
            <person name="Kuo A."/>
            <person name="Drula E."/>
            <person name="Varga T."/>
            <person name="Kohler A."/>
            <person name="Feng B."/>
            <person name="Cao Y."/>
            <person name="Lipzen A."/>
            <person name="Daum C."/>
            <person name="Hundley H."/>
            <person name="Pangilinan J."/>
            <person name="Johnson J."/>
            <person name="Barry K."/>
            <person name="LaButti K."/>
            <person name="Ng V."/>
            <person name="Ahrendt S."/>
            <person name="Min B."/>
            <person name="Choi I.G."/>
            <person name="Park H."/>
            <person name="Plett J.M."/>
            <person name="Magnuson J."/>
            <person name="Spatafora J.W."/>
            <person name="Nagy L.G."/>
            <person name="Henrissat B."/>
            <person name="Grigoriev I.V."/>
            <person name="Yang Z.L."/>
            <person name="Xu J."/>
            <person name="Martin F.M."/>
        </authorList>
    </citation>
    <scope>NUCLEOTIDE SEQUENCE</scope>
    <source>
        <strain evidence="1">ATCC 28755</strain>
    </source>
</reference>
<dbReference type="EMBL" id="MU267669">
    <property type="protein sequence ID" value="KAH7911713.1"/>
    <property type="molecule type" value="Genomic_DNA"/>
</dbReference>
<organism evidence="1 2">
    <name type="scientific">Hygrophoropsis aurantiaca</name>
    <dbReference type="NCBI Taxonomy" id="72124"/>
    <lineage>
        <taxon>Eukaryota</taxon>
        <taxon>Fungi</taxon>
        <taxon>Dikarya</taxon>
        <taxon>Basidiomycota</taxon>
        <taxon>Agaricomycotina</taxon>
        <taxon>Agaricomycetes</taxon>
        <taxon>Agaricomycetidae</taxon>
        <taxon>Boletales</taxon>
        <taxon>Coniophorineae</taxon>
        <taxon>Hygrophoropsidaceae</taxon>
        <taxon>Hygrophoropsis</taxon>
    </lineage>
</organism>
<accession>A0ACB8AG56</accession>
<keyword evidence="2" id="KW-1185">Reference proteome</keyword>
<protein>
    <submittedName>
        <fullName evidence="1">Uncharacterized protein</fullName>
    </submittedName>
</protein>
<name>A0ACB8AG56_9AGAM</name>
<evidence type="ECO:0000313" key="1">
    <source>
        <dbReference type="EMBL" id="KAH7911713.1"/>
    </source>
</evidence>
<dbReference type="Proteomes" id="UP000790377">
    <property type="component" value="Unassembled WGS sequence"/>
</dbReference>